<evidence type="ECO:0000259" key="1">
    <source>
        <dbReference type="Pfam" id="PF00668"/>
    </source>
</evidence>
<accession>A0A367FGY9</accession>
<gene>
    <name evidence="2" type="ORF">DTL70_00050</name>
</gene>
<evidence type="ECO:0000313" key="2">
    <source>
        <dbReference type="EMBL" id="RCG29581.1"/>
    </source>
</evidence>
<comment type="caution">
    <text evidence="2">The sequence shown here is derived from an EMBL/GenBank/DDBJ whole genome shotgun (WGS) entry which is preliminary data.</text>
</comment>
<dbReference type="AlphaFoldDB" id="A0A367FGY9"/>
<dbReference type="InterPro" id="IPR001242">
    <property type="entry name" value="Condensation_dom"/>
</dbReference>
<name>A0A367FGY9_9ACTN</name>
<sequence>MPLDGPRGHNTIGRSQTYEAVLDATETRALLQDIPAVFHTRINDVLLTAVTHTLGTWTGHDHIRYDLEGHGREELSDNLDTSRTTGWFTTISPLHLPVPTTLTNGLKQIKELLRARPRHGIGYGLLAHTNTHTATTLHTATPAQISFNYLGQFDQTLVPPG</sequence>
<reference evidence="2 3" key="1">
    <citation type="submission" date="2018-06" db="EMBL/GenBank/DDBJ databases">
        <title>Streptomyces reniochalinae sp. nov. and Streptomyces diacarnus sp. nov. from marine sponges.</title>
        <authorList>
            <person name="Li L."/>
        </authorList>
    </citation>
    <scope>NUCLEOTIDE SEQUENCE [LARGE SCALE GENOMIC DNA]</scope>
    <source>
        <strain evidence="2 3">LHW51701</strain>
    </source>
</reference>
<feature type="domain" description="Condensation" evidence="1">
    <location>
        <begin position="18"/>
        <end position="155"/>
    </location>
</feature>
<dbReference type="EMBL" id="QOIN01000009">
    <property type="protein sequence ID" value="RCG29581.1"/>
    <property type="molecule type" value="Genomic_DNA"/>
</dbReference>
<evidence type="ECO:0000313" key="3">
    <source>
        <dbReference type="Proteomes" id="UP000252914"/>
    </source>
</evidence>
<dbReference type="GO" id="GO:0003824">
    <property type="term" value="F:catalytic activity"/>
    <property type="evidence" value="ECO:0007669"/>
    <property type="project" value="InterPro"/>
</dbReference>
<dbReference type="PANTHER" id="PTHR45398:SF1">
    <property type="entry name" value="ENZYME, PUTATIVE (JCVI)-RELATED"/>
    <property type="match status" value="1"/>
</dbReference>
<dbReference type="SUPFAM" id="SSF52777">
    <property type="entry name" value="CoA-dependent acyltransferases"/>
    <property type="match status" value="1"/>
</dbReference>
<protein>
    <recommendedName>
        <fullName evidence="1">Condensation domain-containing protein</fullName>
    </recommendedName>
</protein>
<dbReference type="Proteomes" id="UP000252914">
    <property type="component" value="Unassembled WGS sequence"/>
</dbReference>
<dbReference type="Pfam" id="PF00668">
    <property type="entry name" value="Condensation"/>
    <property type="match status" value="1"/>
</dbReference>
<dbReference type="Gene3D" id="3.30.559.30">
    <property type="entry name" value="Nonribosomal peptide synthetase, condensation domain"/>
    <property type="match status" value="1"/>
</dbReference>
<dbReference type="PANTHER" id="PTHR45398">
    <property type="match status" value="1"/>
</dbReference>
<organism evidence="2 3">
    <name type="scientific">Streptomyces diacarni</name>
    <dbReference type="NCBI Taxonomy" id="2800381"/>
    <lineage>
        <taxon>Bacteria</taxon>
        <taxon>Bacillati</taxon>
        <taxon>Actinomycetota</taxon>
        <taxon>Actinomycetes</taxon>
        <taxon>Kitasatosporales</taxon>
        <taxon>Streptomycetaceae</taxon>
        <taxon>Streptomyces</taxon>
    </lineage>
</organism>
<proteinExistence type="predicted"/>
<keyword evidence="3" id="KW-1185">Reference proteome</keyword>